<dbReference type="Proteomes" id="UP001180020">
    <property type="component" value="Unassembled WGS sequence"/>
</dbReference>
<evidence type="ECO:0000313" key="2">
    <source>
        <dbReference type="EMBL" id="KAK1302507.1"/>
    </source>
</evidence>
<accession>A0AAV9DNW4</accession>
<reference evidence="2" key="2">
    <citation type="submission" date="2023-06" db="EMBL/GenBank/DDBJ databases">
        <authorList>
            <person name="Ma L."/>
            <person name="Liu K.-W."/>
            <person name="Li Z."/>
            <person name="Hsiao Y.-Y."/>
            <person name="Qi Y."/>
            <person name="Fu T."/>
            <person name="Tang G."/>
            <person name="Zhang D."/>
            <person name="Sun W.-H."/>
            <person name="Liu D.-K."/>
            <person name="Li Y."/>
            <person name="Chen G.-Z."/>
            <person name="Liu X.-D."/>
            <person name="Liao X.-Y."/>
            <person name="Jiang Y.-T."/>
            <person name="Yu X."/>
            <person name="Hao Y."/>
            <person name="Huang J."/>
            <person name="Zhao X.-W."/>
            <person name="Ke S."/>
            <person name="Chen Y.-Y."/>
            <person name="Wu W.-L."/>
            <person name="Hsu J.-L."/>
            <person name="Lin Y.-F."/>
            <person name="Huang M.-D."/>
            <person name="Li C.-Y."/>
            <person name="Huang L."/>
            <person name="Wang Z.-W."/>
            <person name="Zhao X."/>
            <person name="Zhong W.-Y."/>
            <person name="Peng D.-H."/>
            <person name="Ahmad S."/>
            <person name="Lan S."/>
            <person name="Zhang J.-S."/>
            <person name="Tsai W.-C."/>
            <person name="Van De Peer Y."/>
            <person name="Liu Z.-J."/>
        </authorList>
    </citation>
    <scope>NUCLEOTIDE SEQUENCE</scope>
    <source>
        <strain evidence="2">CP</strain>
        <tissue evidence="2">Leaves</tissue>
    </source>
</reference>
<gene>
    <name evidence="2" type="ORF">QJS10_CPB12g00769</name>
</gene>
<dbReference type="GO" id="GO:0034976">
    <property type="term" value="P:response to endoplasmic reticulum stress"/>
    <property type="evidence" value="ECO:0007669"/>
    <property type="project" value="InterPro"/>
</dbReference>
<dbReference type="SMART" id="SM00767">
    <property type="entry name" value="DCD"/>
    <property type="match status" value="1"/>
</dbReference>
<dbReference type="Pfam" id="PF10539">
    <property type="entry name" value="Dev_Cell_Death"/>
    <property type="match status" value="1"/>
</dbReference>
<dbReference type="EMBL" id="JAUJYO010000012">
    <property type="protein sequence ID" value="KAK1302507.1"/>
    <property type="molecule type" value="Genomic_DNA"/>
</dbReference>
<dbReference type="InterPro" id="IPR013989">
    <property type="entry name" value="Dev_and_cell_death_domain"/>
</dbReference>
<dbReference type="AlphaFoldDB" id="A0AAV9DNW4"/>
<comment type="caution">
    <text evidence="2">The sequence shown here is derived from an EMBL/GenBank/DDBJ whole genome shotgun (WGS) entry which is preliminary data.</text>
</comment>
<protein>
    <recommendedName>
        <fullName evidence="1">DCD domain-containing protein</fullName>
    </recommendedName>
</protein>
<proteinExistence type="predicted"/>
<reference evidence="2" key="1">
    <citation type="journal article" date="2023" name="Nat. Commun.">
        <title>Diploid and tetraploid genomes of Acorus and the evolution of monocots.</title>
        <authorList>
            <person name="Ma L."/>
            <person name="Liu K.W."/>
            <person name="Li Z."/>
            <person name="Hsiao Y.Y."/>
            <person name="Qi Y."/>
            <person name="Fu T."/>
            <person name="Tang G.D."/>
            <person name="Zhang D."/>
            <person name="Sun W.H."/>
            <person name="Liu D.K."/>
            <person name="Li Y."/>
            <person name="Chen G.Z."/>
            <person name="Liu X.D."/>
            <person name="Liao X.Y."/>
            <person name="Jiang Y.T."/>
            <person name="Yu X."/>
            <person name="Hao Y."/>
            <person name="Huang J."/>
            <person name="Zhao X.W."/>
            <person name="Ke S."/>
            <person name="Chen Y.Y."/>
            <person name="Wu W.L."/>
            <person name="Hsu J.L."/>
            <person name="Lin Y.F."/>
            <person name="Huang M.D."/>
            <person name="Li C.Y."/>
            <person name="Huang L."/>
            <person name="Wang Z.W."/>
            <person name="Zhao X."/>
            <person name="Zhong W.Y."/>
            <person name="Peng D.H."/>
            <person name="Ahmad S."/>
            <person name="Lan S."/>
            <person name="Zhang J.S."/>
            <person name="Tsai W.C."/>
            <person name="Van de Peer Y."/>
            <person name="Liu Z.J."/>
        </authorList>
    </citation>
    <scope>NUCLEOTIDE SEQUENCE</scope>
    <source>
        <strain evidence="2">CP</strain>
    </source>
</reference>
<dbReference type="PROSITE" id="PS51222">
    <property type="entry name" value="DCD"/>
    <property type="match status" value="1"/>
</dbReference>
<dbReference type="PANTHER" id="PTHR46034">
    <property type="match status" value="1"/>
</dbReference>
<sequence>METPLIGAGGDVGASSGVVPKVGGSVIGYTRKRRRGDRPVVVEEAVLEVGGPAEDVTEGFNEGWKVGKNKEVFKASSKNNNNNNICDVGGKGKDGDNNKGSVDKKFKSLPASESLPRNEAIGGFGGTNIDPLAWEDKKFPGESRFSAQVRVINKKICGPLEEDSFRPILHHYDGPKFRLELSIPEALALLDIFTENNA</sequence>
<keyword evidence="3" id="KW-1185">Reference proteome</keyword>
<organism evidence="2 3">
    <name type="scientific">Acorus calamus</name>
    <name type="common">Sweet flag</name>
    <dbReference type="NCBI Taxonomy" id="4465"/>
    <lineage>
        <taxon>Eukaryota</taxon>
        <taxon>Viridiplantae</taxon>
        <taxon>Streptophyta</taxon>
        <taxon>Embryophyta</taxon>
        <taxon>Tracheophyta</taxon>
        <taxon>Spermatophyta</taxon>
        <taxon>Magnoliopsida</taxon>
        <taxon>Liliopsida</taxon>
        <taxon>Acoraceae</taxon>
        <taxon>Acorus</taxon>
    </lineage>
</organism>
<dbReference type="InterPro" id="IPR044832">
    <property type="entry name" value="NRP-like"/>
</dbReference>
<evidence type="ECO:0000259" key="1">
    <source>
        <dbReference type="PROSITE" id="PS51222"/>
    </source>
</evidence>
<name>A0AAV9DNW4_ACOCL</name>
<dbReference type="PANTHER" id="PTHR46034:SF32">
    <property type="entry name" value="DCD DOMAIN-CONTAINING PROTEIN NRP-B"/>
    <property type="match status" value="1"/>
</dbReference>
<evidence type="ECO:0000313" key="3">
    <source>
        <dbReference type="Proteomes" id="UP001180020"/>
    </source>
</evidence>
<feature type="domain" description="DCD" evidence="1">
    <location>
        <begin position="63"/>
        <end position="195"/>
    </location>
</feature>